<accession>A0A212IU87</accession>
<dbReference type="EMBL" id="FLUL01000001">
    <property type="protein sequence ID" value="SBV90754.1"/>
    <property type="molecule type" value="Genomic_DNA"/>
</dbReference>
<organism evidence="1">
    <name type="scientific">uncultured Dysgonomonas sp</name>
    <dbReference type="NCBI Taxonomy" id="206096"/>
    <lineage>
        <taxon>Bacteria</taxon>
        <taxon>Pseudomonadati</taxon>
        <taxon>Bacteroidota</taxon>
        <taxon>Bacteroidia</taxon>
        <taxon>Bacteroidales</taxon>
        <taxon>Dysgonomonadaceae</taxon>
        <taxon>Dysgonomonas</taxon>
        <taxon>environmental samples</taxon>
    </lineage>
</organism>
<gene>
    <name evidence="1" type="ORF">KL86DYS2_10060</name>
</gene>
<sequence length="264" mass="31624">MKNIRKLILAIITFSIPFLSCRNTHIQEEEKTICLMLERFNQMPRNTNGMQTELYKLGRTTIIKDKNIQLQLRKMNDTLPESQSLIIIKNPEGACIAVPLLLNIYYDYWNFEFDHPVPGIEKVNTTFEDEFNIAIDKLDLNNEQGLSALIFEEMITSLLYCRQIREGDSIPILTEVKSYDLSYNLPQESIEDYEIRKKKNFDEIMKYISLSEYYHVYNAYWDQENNRIYQLINMKDIWNNDSKIQFHIQLKNYRLDYFSHLIKW</sequence>
<reference evidence="1" key="1">
    <citation type="submission" date="2016-04" db="EMBL/GenBank/DDBJ databases">
        <authorList>
            <person name="Evans L.H."/>
            <person name="Alamgir A."/>
            <person name="Owens N."/>
            <person name="Weber N.D."/>
            <person name="Virtaneva K."/>
            <person name="Barbian K."/>
            <person name="Babar A."/>
            <person name="Rosenke K."/>
        </authorList>
    </citation>
    <scope>NUCLEOTIDE SEQUENCE</scope>
    <source>
        <strain evidence="1">86-2</strain>
    </source>
</reference>
<protein>
    <submittedName>
        <fullName evidence="1">Uncharacterized protein</fullName>
    </submittedName>
</protein>
<name>A0A212IU87_9BACT</name>
<evidence type="ECO:0000313" key="1">
    <source>
        <dbReference type="EMBL" id="SBV90754.1"/>
    </source>
</evidence>
<proteinExistence type="predicted"/>
<dbReference type="AlphaFoldDB" id="A0A212IU87"/>